<dbReference type="EMBL" id="BLXT01001203">
    <property type="protein sequence ID" value="GFN83427.1"/>
    <property type="molecule type" value="Genomic_DNA"/>
</dbReference>
<feature type="region of interest" description="Disordered" evidence="1">
    <location>
        <begin position="28"/>
        <end position="160"/>
    </location>
</feature>
<sequence length="160" mass="17586">MRAKTCDQRKAKLNEYTEKAEILTSEFENINFDNPPRKAPTGAGPPTWCGSNTARSFLCPVRPRLEEEGRRQGGSQYNQTCDSDELPGGDLEMMADDYSKHQPAASPQQDDLRLSGPPSGQGAGGATRIRNRGVRADIRAGSLSTEPPIPMRMEGMSWME</sequence>
<reference evidence="2 3" key="1">
    <citation type="journal article" date="2021" name="Elife">
        <title>Chloroplast acquisition without the gene transfer in kleptoplastic sea slugs, Plakobranchus ocellatus.</title>
        <authorList>
            <person name="Maeda T."/>
            <person name="Takahashi S."/>
            <person name="Yoshida T."/>
            <person name="Shimamura S."/>
            <person name="Takaki Y."/>
            <person name="Nagai Y."/>
            <person name="Toyoda A."/>
            <person name="Suzuki Y."/>
            <person name="Arimoto A."/>
            <person name="Ishii H."/>
            <person name="Satoh N."/>
            <person name="Nishiyama T."/>
            <person name="Hasebe M."/>
            <person name="Maruyama T."/>
            <person name="Minagawa J."/>
            <person name="Obokata J."/>
            <person name="Shigenobu S."/>
        </authorList>
    </citation>
    <scope>NUCLEOTIDE SEQUENCE [LARGE SCALE GENOMIC DNA]</scope>
</reference>
<dbReference type="AlphaFoldDB" id="A0AAV3YM54"/>
<dbReference type="Proteomes" id="UP000735302">
    <property type="component" value="Unassembled WGS sequence"/>
</dbReference>
<proteinExistence type="predicted"/>
<evidence type="ECO:0000313" key="2">
    <source>
        <dbReference type="EMBL" id="GFN83427.1"/>
    </source>
</evidence>
<evidence type="ECO:0000256" key="1">
    <source>
        <dbReference type="SAM" id="MobiDB-lite"/>
    </source>
</evidence>
<gene>
    <name evidence="2" type="ORF">PoB_000993300</name>
</gene>
<evidence type="ECO:0000313" key="3">
    <source>
        <dbReference type="Proteomes" id="UP000735302"/>
    </source>
</evidence>
<protein>
    <submittedName>
        <fullName evidence="2">Uncharacterized protein</fullName>
    </submittedName>
</protein>
<keyword evidence="3" id="KW-1185">Reference proteome</keyword>
<accession>A0AAV3YM54</accession>
<comment type="caution">
    <text evidence="2">The sequence shown here is derived from an EMBL/GenBank/DDBJ whole genome shotgun (WGS) entry which is preliminary data.</text>
</comment>
<name>A0AAV3YM54_9GAST</name>
<organism evidence="2 3">
    <name type="scientific">Plakobranchus ocellatus</name>
    <dbReference type="NCBI Taxonomy" id="259542"/>
    <lineage>
        <taxon>Eukaryota</taxon>
        <taxon>Metazoa</taxon>
        <taxon>Spiralia</taxon>
        <taxon>Lophotrochozoa</taxon>
        <taxon>Mollusca</taxon>
        <taxon>Gastropoda</taxon>
        <taxon>Heterobranchia</taxon>
        <taxon>Euthyneura</taxon>
        <taxon>Panpulmonata</taxon>
        <taxon>Sacoglossa</taxon>
        <taxon>Placobranchoidea</taxon>
        <taxon>Plakobranchidae</taxon>
        <taxon>Plakobranchus</taxon>
    </lineage>
</organism>